<dbReference type="EMBL" id="JROM01000016">
    <property type="protein sequence ID" value="KHE74832.1"/>
    <property type="molecule type" value="Genomic_DNA"/>
</dbReference>
<accession>A0A0B0DF83</accession>
<dbReference type="Proteomes" id="UP000030664">
    <property type="component" value="Unassembled WGS sequence"/>
</dbReference>
<name>A0A0B0DF83_9MICC</name>
<feature type="compositionally biased region" description="Low complexity" evidence="1">
    <location>
        <begin position="11"/>
        <end position="37"/>
    </location>
</feature>
<dbReference type="AlphaFoldDB" id="A0A0B0DF83"/>
<evidence type="ECO:0000256" key="1">
    <source>
        <dbReference type="SAM" id="MobiDB-lite"/>
    </source>
</evidence>
<feature type="region of interest" description="Disordered" evidence="1">
    <location>
        <begin position="1"/>
        <end position="37"/>
    </location>
</feature>
<proteinExistence type="predicted"/>
<gene>
    <name evidence="2" type="ORF">AS25_03150</name>
</gene>
<organism evidence="2 3">
    <name type="scientific">Kocuria marina</name>
    <dbReference type="NCBI Taxonomy" id="223184"/>
    <lineage>
        <taxon>Bacteria</taxon>
        <taxon>Bacillati</taxon>
        <taxon>Actinomycetota</taxon>
        <taxon>Actinomycetes</taxon>
        <taxon>Micrococcales</taxon>
        <taxon>Micrococcaceae</taxon>
        <taxon>Kocuria</taxon>
    </lineage>
</organism>
<comment type="caution">
    <text evidence="2">The sequence shown here is derived from an EMBL/GenBank/DDBJ whole genome shotgun (WGS) entry which is preliminary data.</text>
</comment>
<evidence type="ECO:0000313" key="3">
    <source>
        <dbReference type="Proteomes" id="UP000030664"/>
    </source>
</evidence>
<reference evidence="2 3" key="1">
    <citation type="submission" date="2014-09" db="EMBL/GenBank/DDBJ databases">
        <title>High-quality draft genome sequence of Kocuria marina SO9-6, an actinobacterium isolated from a copper mine.</title>
        <authorList>
            <person name="Castro D.B."/>
            <person name="Pereira L.B."/>
            <person name="Silva M.V."/>
            <person name="Silva B.P."/>
            <person name="Zanardi B.R."/>
            <person name="Carlos C."/>
            <person name="Belgini D.R."/>
            <person name="Limache E.G."/>
            <person name="Lacerda G.V."/>
            <person name="Nery M.B."/>
            <person name="Gomes M.B."/>
            <person name="Souza S."/>
            <person name="Silva T.M."/>
            <person name="Rodrigues V.D."/>
            <person name="Paulino L.C."/>
            <person name="Vicentini R."/>
            <person name="Ferraz L.F."/>
            <person name="Ottoboni L.M."/>
        </authorList>
    </citation>
    <scope>NUCLEOTIDE SEQUENCE [LARGE SCALE GENOMIC DNA]</scope>
    <source>
        <strain evidence="2 3">SO9-6</strain>
    </source>
</reference>
<sequence length="93" mass="9964">MTTPNAQSMRNALAEAIAANELPGPAEPRTTEPTLTREQARFVGDLAWRCGLGPADLWTATTPRHLLDGEGNLDPQKLATAIVRAAQTKITSK</sequence>
<dbReference type="RefSeq" id="WP_035961336.1">
    <property type="nucleotide sequence ID" value="NZ_JROM01000016.1"/>
</dbReference>
<feature type="compositionally biased region" description="Polar residues" evidence="1">
    <location>
        <begin position="1"/>
        <end position="10"/>
    </location>
</feature>
<evidence type="ECO:0000313" key="2">
    <source>
        <dbReference type="EMBL" id="KHE74832.1"/>
    </source>
</evidence>
<protein>
    <submittedName>
        <fullName evidence="2">Uncharacterized protein</fullName>
    </submittedName>
</protein>